<comment type="subcellular location">
    <subcellularLocation>
        <location evidence="1">Membrane</location>
        <topology evidence="1">Lipid-anchor</topology>
        <topology evidence="1">GPI-anchor</topology>
    </subcellularLocation>
    <subcellularLocation>
        <location evidence="2">Secreted</location>
    </subcellularLocation>
</comment>
<feature type="domain" description="CFEM" evidence="11">
    <location>
        <begin position="2"/>
        <end position="120"/>
    </location>
</feature>
<evidence type="ECO:0000256" key="7">
    <source>
        <dbReference type="ARBA" id="ARBA00023157"/>
    </source>
</evidence>
<dbReference type="EMBL" id="KZ613508">
    <property type="protein sequence ID" value="PMD16056.1"/>
    <property type="molecule type" value="Genomic_DNA"/>
</dbReference>
<keyword evidence="7 9" id="KW-1015">Disulfide bond</keyword>
<name>A0A2J6PQ77_9HELO</name>
<keyword evidence="9" id="KW-0479">Metal-binding</keyword>
<comment type="caution">
    <text evidence="9">Lacks conserved residue(s) required for the propagation of feature annotation.</text>
</comment>
<evidence type="ECO:0000259" key="11">
    <source>
        <dbReference type="PROSITE" id="PS52012"/>
    </source>
</evidence>
<reference evidence="12 13" key="1">
    <citation type="submission" date="2016-05" db="EMBL/GenBank/DDBJ databases">
        <title>A degradative enzymes factory behind the ericoid mycorrhizal symbiosis.</title>
        <authorList>
            <consortium name="DOE Joint Genome Institute"/>
            <person name="Martino E."/>
            <person name="Morin E."/>
            <person name="Grelet G."/>
            <person name="Kuo A."/>
            <person name="Kohler A."/>
            <person name="Daghino S."/>
            <person name="Barry K."/>
            <person name="Choi C."/>
            <person name="Cichocki N."/>
            <person name="Clum A."/>
            <person name="Copeland A."/>
            <person name="Hainaut M."/>
            <person name="Haridas S."/>
            <person name="Labutti K."/>
            <person name="Lindquist E."/>
            <person name="Lipzen A."/>
            <person name="Khouja H.-R."/>
            <person name="Murat C."/>
            <person name="Ohm R."/>
            <person name="Olson A."/>
            <person name="Spatafora J."/>
            <person name="Veneault-Fourrey C."/>
            <person name="Henrissat B."/>
            <person name="Grigoriev I."/>
            <person name="Martin F."/>
            <person name="Perotto S."/>
        </authorList>
    </citation>
    <scope>NUCLEOTIDE SEQUENCE [LARGE SCALE GENOMIC DNA]</scope>
    <source>
        <strain evidence="12 13">UAMH 7357</strain>
    </source>
</reference>
<dbReference type="Pfam" id="PF05730">
    <property type="entry name" value="CFEM"/>
    <property type="match status" value="1"/>
</dbReference>
<evidence type="ECO:0000256" key="5">
    <source>
        <dbReference type="ARBA" id="ARBA00022622"/>
    </source>
</evidence>
<evidence type="ECO:0000256" key="10">
    <source>
        <dbReference type="SAM" id="SignalP"/>
    </source>
</evidence>
<keyword evidence="5" id="KW-0472">Membrane</keyword>
<evidence type="ECO:0000256" key="2">
    <source>
        <dbReference type="ARBA" id="ARBA00004613"/>
    </source>
</evidence>
<keyword evidence="13" id="KW-1185">Reference proteome</keyword>
<evidence type="ECO:0000256" key="9">
    <source>
        <dbReference type="PROSITE-ProRule" id="PRU01356"/>
    </source>
</evidence>
<dbReference type="OrthoDB" id="3926417at2759"/>
<gene>
    <name evidence="12" type="ORF">NA56DRAFT_649670</name>
</gene>
<sequence length="143" mass="14991">MRFLTAYYSAVFSIATVVYAQTGPQAAKIPACVLPCDTKAIATTTCTSVDQLCHCQQQGLILSSIAPCILSGSNCTTPVQDLFTFESLFADVCAKFNISVPTNTTSFPTPSNGTVTYSDTPLPSSVLTSGGSRAIGGPWLGFF</sequence>
<comment type="similarity">
    <text evidence="3">Belongs to the RBT5 family.</text>
</comment>
<protein>
    <recommendedName>
        <fullName evidence="11">CFEM domain-containing protein</fullName>
    </recommendedName>
</protein>
<dbReference type="GO" id="GO:0046872">
    <property type="term" value="F:metal ion binding"/>
    <property type="evidence" value="ECO:0007669"/>
    <property type="project" value="UniProtKB-UniRule"/>
</dbReference>
<dbReference type="GO" id="GO:0098552">
    <property type="term" value="C:side of membrane"/>
    <property type="evidence" value="ECO:0007669"/>
    <property type="project" value="UniProtKB-KW"/>
</dbReference>
<keyword evidence="8" id="KW-0449">Lipoprotein</keyword>
<dbReference type="PROSITE" id="PS52012">
    <property type="entry name" value="CFEM"/>
    <property type="match status" value="1"/>
</dbReference>
<keyword evidence="6 10" id="KW-0732">Signal</keyword>
<evidence type="ECO:0000256" key="1">
    <source>
        <dbReference type="ARBA" id="ARBA00004589"/>
    </source>
</evidence>
<evidence type="ECO:0000256" key="8">
    <source>
        <dbReference type="ARBA" id="ARBA00023288"/>
    </source>
</evidence>
<evidence type="ECO:0000313" key="13">
    <source>
        <dbReference type="Proteomes" id="UP000235672"/>
    </source>
</evidence>
<feature type="binding site" description="axial binding residue" evidence="9">
    <location>
        <position position="50"/>
    </location>
    <ligand>
        <name>heme</name>
        <dbReference type="ChEBI" id="CHEBI:30413"/>
    </ligand>
    <ligandPart>
        <name>Fe</name>
        <dbReference type="ChEBI" id="CHEBI:18248"/>
    </ligandPart>
</feature>
<dbReference type="InterPro" id="IPR008427">
    <property type="entry name" value="Extracellular_membr_CFEM_dom"/>
</dbReference>
<dbReference type="GO" id="GO:0005576">
    <property type="term" value="C:extracellular region"/>
    <property type="evidence" value="ECO:0007669"/>
    <property type="project" value="UniProtKB-SubCell"/>
</dbReference>
<dbReference type="Proteomes" id="UP000235672">
    <property type="component" value="Unassembled WGS sequence"/>
</dbReference>
<keyword evidence="9" id="KW-0408">Iron</keyword>
<accession>A0A2J6PQ77</accession>
<keyword evidence="9" id="KW-0349">Heme</keyword>
<evidence type="ECO:0000313" key="12">
    <source>
        <dbReference type="EMBL" id="PMD16056.1"/>
    </source>
</evidence>
<organism evidence="12 13">
    <name type="scientific">Hyaloscypha hepaticicola</name>
    <dbReference type="NCBI Taxonomy" id="2082293"/>
    <lineage>
        <taxon>Eukaryota</taxon>
        <taxon>Fungi</taxon>
        <taxon>Dikarya</taxon>
        <taxon>Ascomycota</taxon>
        <taxon>Pezizomycotina</taxon>
        <taxon>Leotiomycetes</taxon>
        <taxon>Helotiales</taxon>
        <taxon>Hyaloscyphaceae</taxon>
        <taxon>Hyaloscypha</taxon>
    </lineage>
</organism>
<proteinExistence type="inferred from homology"/>
<keyword evidence="5" id="KW-0325">Glycoprotein</keyword>
<evidence type="ECO:0000256" key="6">
    <source>
        <dbReference type="ARBA" id="ARBA00022729"/>
    </source>
</evidence>
<feature type="disulfide bond" evidence="9">
    <location>
        <begin position="46"/>
        <end position="53"/>
    </location>
</feature>
<evidence type="ECO:0000256" key="3">
    <source>
        <dbReference type="ARBA" id="ARBA00010031"/>
    </source>
</evidence>
<keyword evidence="4" id="KW-0964">Secreted</keyword>
<keyword evidence="5" id="KW-0336">GPI-anchor</keyword>
<feature type="signal peptide" evidence="10">
    <location>
        <begin position="1"/>
        <end position="20"/>
    </location>
</feature>
<feature type="chain" id="PRO_5014412875" description="CFEM domain-containing protein" evidence="10">
    <location>
        <begin position="21"/>
        <end position="143"/>
    </location>
</feature>
<evidence type="ECO:0000256" key="4">
    <source>
        <dbReference type="ARBA" id="ARBA00022525"/>
    </source>
</evidence>
<dbReference type="AlphaFoldDB" id="A0A2J6PQ77"/>